<comment type="subcellular location">
    <subcellularLocation>
        <location evidence="1">Cell membrane</location>
        <topology evidence="1">Multi-pass membrane protein</topology>
    </subcellularLocation>
</comment>
<keyword evidence="5 6" id="KW-0472">Membrane</keyword>
<dbReference type="RefSeq" id="WP_254163747.1">
    <property type="nucleotide sequence ID" value="NZ_JAHESF010000011.1"/>
</dbReference>
<gene>
    <name evidence="9" type="ORF">KK083_13370</name>
</gene>
<dbReference type="Proteomes" id="UP001319200">
    <property type="component" value="Unassembled WGS sequence"/>
</dbReference>
<feature type="transmembrane region" description="Helical" evidence="6">
    <location>
        <begin position="21"/>
        <end position="41"/>
    </location>
</feature>
<feature type="transmembrane region" description="Helical" evidence="6">
    <location>
        <begin position="728"/>
        <end position="747"/>
    </location>
</feature>
<evidence type="ECO:0000256" key="2">
    <source>
        <dbReference type="ARBA" id="ARBA00022475"/>
    </source>
</evidence>
<keyword evidence="3 6" id="KW-0812">Transmembrane</keyword>
<evidence type="ECO:0000256" key="5">
    <source>
        <dbReference type="ARBA" id="ARBA00023136"/>
    </source>
</evidence>
<feature type="domain" description="ABC3 transporter permease C-terminal" evidence="7">
    <location>
        <begin position="287"/>
        <end position="404"/>
    </location>
</feature>
<protein>
    <submittedName>
        <fullName evidence="9">ABC transporter permease</fullName>
    </submittedName>
</protein>
<feature type="transmembrane region" description="Helical" evidence="6">
    <location>
        <begin position="282"/>
        <end position="304"/>
    </location>
</feature>
<evidence type="ECO:0000313" key="10">
    <source>
        <dbReference type="Proteomes" id="UP001319200"/>
    </source>
</evidence>
<reference evidence="9 10" key="1">
    <citation type="submission" date="2021-05" db="EMBL/GenBank/DDBJ databases">
        <title>A Polyphasic approach of four new species of the genus Ohtaekwangia: Ohtaekwangia histidinii sp. nov., Ohtaekwangia cretensis sp. nov., Ohtaekwangia indiensis sp. nov., Ohtaekwangia reichenbachii sp. nov. from diverse environment.</title>
        <authorList>
            <person name="Octaviana S."/>
        </authorList>
    </citation>
    <scope>NUCLEOTIDE SEQUENCE [LARGE SCALE GENOMIC DNA]</scope>
    <source>
        <strain evidence="9 10">PWU4</strain>
    </source>
</reference>
<feature type="domain" description="MacB-like periplasmic core" evidence="8">
    <location>
        <begin position="20"/>
        <end position="237"/>
    </location>
</feature>
<dbReference type="GO" id="GO:0005886">
    <property type="term" value="C:plasma membrane"/>
    <property type="evidence" value="ECO:0007669"/>
    <property type="project" value="UniProtKB-SubCell"/>
</dbReference>
<feature type="domain" description="MacB-like periplasmic core" evidence="8">
    <location>
        <begin position="484"/>
        <end position="604"/>
    </location>
</feature>
<feature type="transmembrane region" description="Helical" evidence="6">
    <location>
        <begin position="676"/>
        <end position="701"/>
    </location>
</feature>
<evidence type="ECO:0000256" key="4">
    <source>
        <dbReference type="ARBA" id="ARBA00022989"/>
    </source>
</evidence>
<sequence length="800" mass="90380">MFKNYLITTFRNISRRKGFSILNVLGLSIGLAASILILQYVKDELSFDDFHKNAARIHRVRFDAYRGGEQIFKCATAFPKVAPMLKADFPEVEDATRLYLRYGGGVVRYEDVAIKEDNLFQAEQNFFSIFSYPLIEGTARLNEPNTAIVEKETARKYFGEANPIGKRVKFGDREEYEITGIMESPANSHLKFTFLFSYPTLVTLWGKQFDEAWGWYDFYNYVLLKPGADPQALEAKFPAFIDKYGNGEKESERTKFVLQPLEDIHLYSDLIQEASVNGNGDAVYFLMVIALFILVIAWVNYINLATARAIERAKEVGIRKSIGAHKGQLIWQFIAEAVVINFAAAAFGLAMVYAAIPLFNEMADKHLSHSIFYDSNLWLSLAVLFMIGSFLSGLYPAFVLSSYQPAKVLKGAMKGSREGMFLRKALVVGQFAASVLLITGTIIVYRQLQFMQNRDLGIDIDQTLVINAPGFLAIDSLYGNYLQGYRNSLENHPDIKNFTATTEVPGNLVFWTNGAKRVGDDDSQRNMMYLIGIDHEFFATFGNEFLAGRGYSKEFTGDNKSVIVNRKAVEIFNLKSPEQAVGQQIQIGRDTLNVVGVVENYHQEGLKQDFRPTAFRLQSDARSYFCVKLNTRNLPQTMAFLKEKYAAVFPNNPFDYFFLDTFFNRQYKNERQFGSVFGFFAGLAIFVACLGLFGLASFTAVQRTKEIGIRKVMGSSVPNIFLLLSKDFLKLVLIANLIAIPLIWLVMDRWWLNAFVFRIDIGVSVFVIAALLTTLIALITVSYQSLTAAMANPVKSLRYE</sequence>
<evidence type="ECO:0000256" key="6">
    <source>
        <dbReference type="SAM" id="Phobius"/>
    </source>
</evidence>
<keyword evidence="2" id="KW-1003">Cell membrane</keyword>
<dbReference type="PANTHER" id="PTHR30572">
    <property type="entry name" value="MEMBRANE COMPONENT OF TRANSPORTER-RELATED"/>
    <property type="match status" value="1"/>
</dbReference>
<evidence type="ECO:0000313" key="9">
    <source>
        <dbReference type="EMBL" id="MBT1697877.1"/>
    </source>
</evidence>
<evidence type="ECO:0000256" key="3">
    <source>
        <dbReference type="ARBA" id="ARBA00022692"/>
    </source>
</evidence>
<feature type="transmembrane region" description="Helical" evidence="6">
    <location>
        <begin position="759"/>
        <end position="781"/>
    </location>
</feature>
<dbReference type="Pfam" id="PF02687">
    <property type="entry name" value="FtsX"/>
    <property type="match status" value="2"/>
</dbReference>
<dbReference type="Pfam" id="PF12704">
    <property type="entry name" value="MacB_PCD"/>
    <property type="match status" value="2"/>
</dbReference>
<dbReference type="EMBL" id="JAHESF010000011">
    <property type="protein sequence ID" value="MBT1697877.1"/>
    <property type="molecule type" value="Genomic_DNA"/>
</dbReference>
<accession>A0AAP2DMJ9</accession>
<evidence type="ECO:0000259" key="7">
    <source>
        <dbReference type="Pfam" id="PF02687"/>
    </source>
</evidence>
<dbReference type="AlphaFoldDB" id="A0AAP2DMJ9"/>
<proteinExistence type="predicted"/>
<organism evidence="9 10">
    <name type="scientific">Chryseosolibacter histidini</name>
    <dbReference type="NCBI Taxonomy" id="2782349"/>
    <lineage>
        <taxon>Bacteria</taxon>
        <taxon>Pseudomonadati</taxon>
        <taxon>Bacteroidota</taxon>
        <taxon>Cytophagia</taxon>
        <taxon>Cytophagales</taxon>
        <taxon>Chryseotaleaceae</taxon>
        <taxon>Chryseosolibacter</taxon>
    </lineage>
</organism>
<dbReference type="InterPro" id="IPR003838">
    <property type="entry name" value="ABC3_permease_C"/>
</dbReference>
<dbReference type="PANTHER" id="PTHR30572:SF18">
    <property type="entry name" value="ABC-TYPE MACROLIDE FAMILY EXPORT SYSTEM PERMEASE COMPONENT 2"/>
    <property type="match status" value="1"/>
</dbReference>
<keyword evidence="10" id="KW-1185">Reference proteome</keyword>
<comment type="caution">
    <text evidence="9">The sequence shown here is derived from an EMBL/GenBank/DDBJ whole genome shotgun (WGS) entry which is preliminary data.</text>
</comment>
<feature type="transmembrane region" description="Helical" evidence="6">
    <location>
        <begin position="376"/>
        <end position="400"/>
    </location>
</feature>
<dbReference type="InterPro" id="IPR050250">
    <property type="entry name" value="Macrolide_Exporter_MacB"/>
</dbReference>
<feature type="transmembrane region" description="Helical" evidence="6">
    <location>
        <begin position="421"/>
        <end position="445"/>
    </location>
</feature>
<dbReference type="GO" id="GO:0022857">
    <property type="term" value="F:transmembrane transporter activity"/>
    <property type="evidence" value="ECO:0007669"/>
    <property type="project" value="TreeGrafter"/>
</dbReference>
<evidence type="ECO:0000259" key="8">
    <source>
        <dbReference type="Pfam" id="PF12704"/>
    </source>
</evidence>
<dbReference type="InterPro" id="IPR025857">
    <property type="entry name" value="MacB_PCD"/>
</dbReference>
<feature type="domain" description="ABC3 transporter permease C-terminal" evidence="7">
    <location>
        <begin position="679"/>
        <end position="790"/>
    </location>
</feature>
<evidence type="ECO:0000256" key="1">
    <source>
        <dbReference type="ARBA" id="ARBA00004651"/>
    </source>
</evidence>
<feature type="transmembrane region" description="Helical" evidence="6">
    <location>
        <begin position="329"/>
        <end position="356"/>
    </location>
</feature>
<keyword evidence="4 6" id="KW-1133">Transmembrane helix</keyword>
<name>A0AAP2DMJ9_9BACT</name>